<dbReference type="BioCyc" id="JESP1508404:G14D9-11877-MONOMER"/>
<proteinExistence type="predicted"/>
<keyword evidence="1" id="KW-0732">Signal</keyword>
<evidence type="ECO:0000256" key="1">
    <source>
        <dbReference type="ARBA" id="ARBA00022729"/>
    </source>
</evidence>
<dbReference type="Pfam" id="PF06725">
    <property type="entry name" value="3D"/>
    <property type="match status" value="1"/>
</dbReference>
<dbReference type="InterPro" id="IPR051933">
    <property type="entry name" value="Resuscitation_pf_RpfB"/>
</dbReference>
<dbReference type="PANTHER" id="PTHR39160">
    <property type="entry name" value="CELL WALL-BINDING PROTEIN YOCH"/>
    <property type="match status" value="1"/>
</dbReference>
<keyword evidence="4" id="KW-1185">Reference proteome</keyword>
<dbReference type="AlphaFoldDB" id="A0A0B5AV91"/>
<dbReference type="Proteomes" id="UP000031449">
    <property type="component" value="Chromosome"/>
</dbReference>
<accession>A0A0B5AV91</accession>
<protein>
    <recommendedName>
        <fullName evidence="2">3D domain-containing protein</fullName>
    </recommendedName>
</protein>
<organism evidence="3 4">
    <name type="scientific">Jeotgalibacillus malaysiensis</name>
    <dbReference type="NCBI Taxonomy" id="1508404"/>
    <lineage>
        <taxon>Bacteria</taxon>
        <taxon>Bacillati</taxon>
        <taxon>Bacillota</taxon>
        <taxon>Bacilli</taxon>
        <taxon>Bacillales</taxon>
        <taxon>Caryophanaceae</taxon>
        <taxon>Jeotgalibacillus</taxon>
    </lineage>
</organism>
<dbReference type="InterPro" id="IPR036908">
    <property type="entry name" value="RlpA-like_sf"/>
</dbReference>
<dbReference type="Gene3D" id="2.40.40.10">
    <property type="entry name" value="RlpA-like domain"/>
    <property type="match status" value="1"/>
</dbReference>
<feature type="domain" description="3D" evidence="2">
    <location>
        <begin position="133"/>
        <end position="195"/>
    </location>
</feature>
<evidence type="ECO:0000313" key="3">
    <source>
        <dbReference type="EMBL" id="AJD91914.1"/>
    </source>
</evidence>
<name>A0A0B5AV91_9BACL</name>
<dbReference type="GO" id="GO:0004553">
    <property type="term" value="F:hydrolase activity, hydrolyzing O-glycosyl compounds"/>
    <property type="evidence" value="ECO:0007669"/>
    <property type="project" value="InterPro"/>
</dbReference>
<dbReference type="InterPro" id="IPR010611">
    <property type="entry name" value="3D_dom"/>
</dbReference>
<gene>
    <name evidence="3" type="ORF">JMA_25970</name>
</gene>
<dbReference type="HOGENOM" id="CLU_096079_0_0_9"/>
<dbReference type="PANTHER" id="PTHR39160:SF4">
    <property type="entry name" value="RESUSCITATION-PROMOTING FACTOR RPFB"/>
    <property type="match status" value="1"/>
</dbReference>
<dbReference type="STRING" id="1508404.JMA_25970"/>
<evidence type="ECO:0000259" key="2">
    <source>
        <dbReference type="Pfam" id="PF06725"/>
    </source>
</evidence>
<dbReference type="KEGG" id="jeo:JMA_25970"/>
<reference evidence="3 4" key="1">
    <citation type="submission" date="2014-08" db="EMBL/GenBank/DDBJ databases">
        <title>Complete genome of a marine bacteria Jeotgalibacillus malaysiensis.</title>
        <authorList>
            <person name="Yaakop A.S."/>
            <person name="Chan K.-G."/>
            <person name="Goh K.M."/>
        </authorList>
    </citation>
    <scope>NUCLEOTIDE SEQUENCE [LARGE SCALE GENOMIC DNA]</scope>
    <source>
        <strain evidence="3 4">D5</strain>
    </source>
</reference>
<evidence type="ECO:0000313" key="4">
    <source>
        <dbReference type="Proteomes" id="UP000031449"/>
    </source>
</evidence>
<dbReference type="GO" id="GO:0009254">
    <property type="term" value="P:peptidoglycan turnover"/>
    <property type="evidence" value="ECO:0007669"/>
    <property type="project" value="InterPro"/>
</dbReference>
<sequence length="212" mass="23029">MSKIVKVSAGILLAGLASLFFTQENKAAAERWSIALPSEEMVPVVEDMRMLQDRELSLTSKTLSSEDTAYKLIASKVKGNKDKAVPRHVVDNPSKTVTATGYTAGIESTGKEPGDELYGITFSGIEVKRDLYSTIAADPKVFPIGTVMFIPGYGYGVVADTGSAIKGNIIDLYFDTVDEVFNEWGKQKVEVYVLKEGDGTLTEEEFAALNNQ</sequence>
<dbReference type="SUPFAM" id="SSF50685">
    <property type="entry name" value="Barwin-like endoglucanases"/>
    <property type="match status" value="1"/>
</dbReference>
<dbReference type="GO" id="GO:0019867">
    <property type="term" value="C:outer membrane"/>
    <property type="evidence" value="ECO:0007669"/>
    <property type="project" value="InterPro"/>
</dbReference>
<dbReference type="EMBL" id="CP009416">
    <property type="protein sequence ID" value="AJD91914.1"/>
    <property type="molecule type" value="Genomic_DNA"/>
</dbReference>
<dbReference type="CDD" id="cd22786">
    <property type="entry name" value="DPBB_YuiC-like"/>
    <property type="match status" value="1"/>
</dbReference>